<reference evidence="4 5" key="1">
    <citation type="journal article" date="2015" name="Genome Announc.">
        <title>Draft Genome Sequence of the Terrestrial Cyanobacterium Scytonema millei VB511283, Isolated from Eastern India.</title>
        <authorList>
            <person name="Sen D."/>
            <person name="Chandrababunaidu M.M."/>
            <person name="Singh D."/>
            <person name="Sanghi N."/>
            <person name="Ghorai A."/>
            <person name="Mishra G.P."/>
            <person name="Madduluri M."/>
            <person name="Adhikary S.P."/>
            <person name="Tripathy S."/>
        </authorList>
    </citation>
    <scope>NUCLEOTIDE SEQUENCE [LARGE SCALE GENOMIC DNA]</scope>
    <source>
        <strain evidence="4 5">VB511283</strain>
    </source>
</reference>
<keyword evidence="3" id="KW-0472">Membrane</keyword>
<dbReference type="Proteomes" id="UP000031532">
    <property type="component" value="Unassembled WGS sequence"/>
</dbReference>
<accession>A0A9X5I3J6</accession>
<dbReference type="AlphaFoldDB" id="A0A9X5I3J6"/>
<evidence type="ECO:0000256" key="1">
    <source>
        <dbReference type="SAM" id="Coils"/>
    </source>
</evidence>
<dbReference type="OrthoDB" id="465155at2"/>
<comment type="caution">
    <text evidence="4">The sequence shown here is derived from an EMBL/GenBank/DDBJ whole genome shotgun (WGS) entry which is preliminary data.</text>
</comment>
<gene>
    <name evidence="4" type="ORF">QH73_0007695</name>
</gene>
<protein>
    <submittedName>
        <fullName evidence="4">DUF948 domain-containing protein</fullName>
    </submittedName>
</protein>
<dbReference type="RefSeq" id="WP_052290196.1">
    <property type="nucleotide sequence ID" value="NZ_JTJC03000002.1"/>
</dbReference>
<evidence type="ECO:0000256" key="3">
    <source>
        <dbReference type="SAM" id="Phobius"/>
    </source>
</evidence>
<organism evidence="4 5">
    <name type="scientific">Scytonema millei VB511283</name>
    <dbReference type="NCBI Taxonomy" id="1245923"/>
    <lineage>
        <taxon>Bacteria</taxon>
        <taxon>Bacillati</taxon>
        <taxon>Cyanobacteriota</taxon>
        <taxon>Cyanophyceae</taxon>
        <taxon>Nostocales</taxon>
        <taxon>Scytonemataceae</taxon>
        <taxon>Scytonema</taxon>
    </lineage>
</organism>
<sequence length="193" mass="21556">MRLLPIPVLLIQIARSATAIDPLFWLGLSLLLVAISLTAVLVAAVPAFHELARAARSAEKLFDTLKRDLPPTLEAIRLTGLEISDLTDDVSDGVKSAAQIAKQVDRSLDRAKEQARSVEVNTRSVFTGVKAAWKNFTRSTPNRHSRDRLPAESRQPLPTYFNKNSDSDFNKDTVIPEENRLKSPPFYFDDEEE</sequence>
<feature type="transmembrane region" description="Helical" evidence="3">
    <location>
        <begin position="26"/>
        <end position="48"/>
    </location>
</feature>
<proteinExistence type="predicted"/>
<keyword evidence="1" id="KW-0175">Coiled coil</keyword>
<keyword evidence="3" id="KW-0812">Transmembrane</keyword>
<feature type="coiled-coil region" evidence="1">
    <location>
        <begin position="94"/>
        <end position="121"/>
    </location>
</feature>
<name>A0A9X5I3J6_9CYAN</name>
<dbReference type="EMBL" id="JTJC03000002">
    <property type="protein sequence ID" value="NHC34543.1"/>
    <property type="molecule type" value="Genomic_DNA"/>
</dbReference>
<evidence type="ECO:0000313" key="4">
    <source>
        <dbReference type="EMBL" id="NHC34543.1"/>
    </source>
</evidence>
<dbReference type="PANTHER" id="PTHR33825:SF5">
    <property type="entry name" value="TRANSMEMBRANE PROTEIN"/>
    <property type="match status" value="1"/>
</dbReference>
<evidence type="ECO:0000313" key="5">
    <source>
        <dbReference type="Proteomes" id="UP000031532"/>
    </source>
</evidence>
<keyword evidence="3" id="KW-1133">Transmembrane helix</keyword>
<feature type="region of interest" description="Disordered" evidence="2">
    <location>
        <begin position="137"/>
        <end position="193"/>
    </location>
</feature>
<dbReference type="PANTHER" id="PTHR33825">
    <property type="entry name" value="CHITINASE-LIKE PROTEIN"/>
    <property type="match status" value="1"/>
</dbReference>
<keyword evidence="5" id="KW-1185">Reference proteome</keyword>
<evidence type="ECO:0000256" key="2">
    <source>
        <dbReference type="SAM" id="MobiDB-lite"/>
    </source>
</evidence>